<keyword evidence="3" id="KW-1185">Reference proteome</keyword>
<evidence type="ECO:0000313" key="2">
    <source>
        <dbReference type="EMBL" id="PIA28565.1"/>
    </source>
</evidence>
<dbReference type="InterPro" id="IPR053030">
    <property type="entry name" value="Ribosomal_biogenesis_FAF1-like"/>
</dbReference>
<feature type="region of interest" description="Disordered" evidence="1">
    <location>
        <begin position="52"/>
        <end position="110"/>
    </location>
</feature>
<dbReference type="PANTHER" id="PTHR28096:SF1">
    <property type="entry name" value="PROTEIN FAF1"/>
    <property type="match status" value="1"/>
</dbReference>
<name>A0A2G5CBB9_AQUCA</name>
<organism evidence="2 3">
    <name type="scientific">Aquilegia coerulea</name>
    <name type="common">Rocky mountain columbine</name>
    <dbReference type="NCBI Taxonomy" id="218851"/>
    <lineage>
        <taxon>Eukaryota</taxon>
        <taxon>Viridiplantae</taxon>
        <taxon>Streptophyta</taxon>
        <taxon>Embryophyta</taxon>
        <taxon>Tracheophyta</taxon>
        <taxon>Spermatophyta</taxon>
        <taxon>Magnoliopsida</taxon>
        <taxon>Ranunculales</taxon>
        <taxon>Ranunculaceae</taxon>
        <taxon>Thalictroideae</taxon>
        <taxon>Aquilegia</taxon>
    </lineage>
</organism>
<dbReference type="AlphaFoldDB" id="A0A2G5CBB9"/>
<gene>
    <name evidence="2" type="ORF">AQUCO_06800014v1</name>
</gene>
<dbReference type="PANTHER" id="PTHR28096">
    <property type="entry name" value="PROTEIN FAF1"/>
    <property type="match status" value="1"/>
</dbReference>
<dbReference type="EMBL" id="KZ305085">
    <property type="protein sequence ID" value="PIA28565.1"/>
    <property type="molecule type" value="Genomic_DNA"/>
</dbReference>
<dbReference type="GO" id="GO:0000462">
    <property type="term" value="P:maturation of SSU-rRNA from tricistronic rRNA transcript (SSU-rRNA, 5.8S rRNA, LSU-rRNA)"/>
    <property type="evidence" value="ECO:0007669"/>
    <property type="project" value="TreeGrafter"/>
</dbReference>
<feature type="compositionally biased region" description="Basic residues" evidence="1">
    <location>
        <begin position="156"/>
        <end position="177"/>
    </location>
</feature>
<sequence>MDRGKKNSSSLSKLVDSEGNELDVKQLLKDIEFLGSSRMTWKERKDVENRKIVSLGGKPPKQHRTPLSVARISMKKQKDKEQKMDKVMLGHSGGRSASSSNKVVERRKAEDMVLKSSEGHFSKGVLDVKHILRQDKYGGNERSARPIGDSMFTGGQKKKGSKQKGKKKGKKGGKKRR</sequence>
<dbReference type="Pfam" id="PF15375">
    <property type="entry name" value="FSAF1"/>
    <property type="match status" value="1"/>
</dbReference>
<dbReference type="Proteomes" id="UP000230069">
    <property type="component" value="Unassembled WGS sequence"/>
</dbReference>
<dbReference type="OrthoDB" id="5556956at2759"/>
<dbReference type="FunCoup" id="A0A2G5CBB9">
    <property type="interactions" value="709"/>
</dbReference>
<accession>A0A2G5CBB9</accession>
<evidence type="ECO:0000256" key="1">
    <source>
        <dbReference type="SAM" id="MobiDB-lite"/>
    </source>
</evidence>
<dbReference type="InterPro" id="IPR027973">
    <property type="entry name" value="FSAF1-like"/>
</dbReference>
<dbReference type="InParanoid" id="A0A2G5CBB9"/>
<feature type="region of interest" description="Disordered" evidence="1">
    <location>
        <begin position="136"/>
        <end position="177"/>
    </location>
</feature>
<reference evidence="2 3" key="1">
    <citation type="submission" date="2017-09" db="EMBL/GenBank/DDBJ databases">
        <title>WGS assembly of Aquilegia coerulea Goldsmith.</title>
        <authorList>
            <person name="Hodges S."/>
            <person name="Kramer E."/>
            <person name="Nordborg M."/>
            <person name="Tomkins J."/>
            <person name="Borevitz J."/>
            <person name="Derieg N."/>
            <person name="Yan J."/>
            <person name="Mihaltcheva S."/>
            <person name="Hayes R.D."/>
            <person name="Rokhsar D."/>
        </authorList>
    </citation>
    <scope>NUCLEOTIDE SEQUENCE [LARGE SCALE GENOMIC DNA]</scope>
    <source>
        <strain evidence="3">cv. Goldsmith</strain>
    </source>
</reference>
<proteinExistence type="predicted"/>
<dbReference type="STRING" id="218851.A0A2G5CBB9"/>
<feature type="compositionally biased region" description="Basic and acidic residues" evidence="1">
    <location>
        <begin position="76"/>
        <end position="88"/>
    </location>
</feature>
<protein>
    <submittedName>
        <fullName evidence="2">Uncharacterized protein</fullName>
    </submittedName>
</protein>
<dbReference type="GO" id="GO:0005730">
    <property type="term" value="C:nucleolus"/>
    <property type="evidence" value="ECO:0007669"/>
    <property type="project" value="TreeGrafter"/>
</dbReference>
<evidence type="ECO:0000313" key="3">
    <source>
        <dbReference type="Proteomes" id="UP000230069"/>
    </source>
</evidence>